<dbReference type="EC" id="2.3.1.266" evidence="6"/>
<keyword evidence="7" id="KW-1185">Reference proteome</keyword>
<dbReference type="SUPFAM" id="SSF55729">
    <property type="entry name" value="Acyl-CoA N-acyltransferases (Nat)"/>
    <property type="match status" value="1"/>
</dbReference>
<dbReference type="RefSeq" id="WP_152504020.1">
    <property type="nucleotide sequence ID" value="NZ_CP120863.1"/>
</dbReference>
<dbReference type="NCBIfam" id="TIGR01575">
    <property type="entry name" value="rimI"/>
    <property type="match status" value="1"/>
</dbReference>
<evidence type="ECO:0000313" key="6">
    <source>
        <dbReference type="EMBL" id="WFE89760.1"/>
    </source>
</evidence>
<dbReference type="InterPro" id="IPR050680">
    <property type="entry name" value="YpeA/RimI_acetyltransf"/>
</dbReference>
<dbReference type="GO" id="GO:0008999">
    <property type="term" value="F:protein-N-terminal-alanine acetyltransferase activity"/>
    <property type="evidence" value="ECO:0007669"/>
    <property type="project" value="UniProtKB-EC"/>
</dbReference>
<accession>A0ABY8F7C8</accession>
<dbReference type="CDD" id="cd04301">
    <property type="entry name" value="NAT_SF"/>
    <property type="match status" value="1"/>
</dbReference>
<dbReference type="Proteomes" id="UP001209803">
    <property type="component" value="Chromosome"/>
</dbReference>
<evidence type="ECO:0000256" key="3">
    <source>
        <dbReference type="ARBA" id="ARBA00022679"/>
    </source>
</evidence>
<dbReference type="InterPro" id="IPR000182">
    <property type="entry name" value="GNAT_dom"/>
</dbReference>
<keyword evidence="3 6" id="KW-0808">Transferase</keyword>
<dbReference type="PANTHER" id="PTHR43420">
    <property type="entry name" value="ACETYLTRANSFERASE"/>
    <property type="match status" value="1"/>
</dbReference>
<dbReference type="EMBL" id="CP120863">
    <property type="protein sequence ID" value="WFE89760.1"/>
    <property type="molecule type" value="Genomic_DNA"/>
</dbReference>
<evidence type="ECO:0000256" key="1">
    <source>
        <dbReference type="ARBA" id="ARBA00005395"/>
    </source>
</evidence>
<reference evidence="6 7" key="1">
    <citation type="submission" date="2023-03" db="EMBL/GenBank/DDBJ databases">
        <title>Roseibium porphyridii sp. nov. and Roseibium rhodosorbium sp. nov. isolated from marine algae, Porphyridium cruentum and Rhodosorus marinus, respectively.</title>
        <authorList>
            <person name="Lee M.W."/>
            <person name="Choi B.J."/>
            <person name="Lee J.K."/>
            <person name="Choi D.G."/>
            <person name="Baek J.H."/>
            <person name="Bayburt H."/>
            <person name="Kim J.M."/>
            <person name="Han D.M."/>
            <person name="Kim K.H."/>
            <person name="Jeon C.O."/>
        </authorList>
    </citation>
    <scope>NUCLEOTIDE SEQUENCE [LARGE SCALE GENOMIC DNA]</scope>
    <source>
        <strain evidence="6 7">KMA01</strain>
    </source>
</reference>
<evidence type="ECO:0000259" key="5">
    <source>
        <dbReference type="PROSITE" id="PS51186"/>
    </source>
</evidence>
<evidence type="ECO:0000256" key="4">
    <source>
        <dbReference type="ARBA" id="ARBA00023315"/>
    </source>
</evidence>
<keyword evidence="6" id="KW-0689">Ribosomal protein</keyword>
<dbReference type="Gene3D" id="3.40.630.30">
    <property type="match status" value="1"/>
</dbReference>
<evidence type="ECO:0000313" key="7">
    <source>
        <dbReference type="Proteomes" id="UP001209803"/>
    </source>
</evidence>
<dbReference type="Pfam" id="PF00583">
    <property type="entry name" value="Acetyltransf_1"/>
    <property type="match status" value="1"/>
</dbReference>
<protein>
    <submittedName>
        <fullName evidence="6">Ribosomal protein S18-alanine N-acetyltransferase</fullName>
        <ecNumber evidence="6">2.3.1.266</ecNumber>
    </submittedName>
</protein>
<proteinExistence type="inferred from homology"/>
<dbReference type="PROSITE" id="PS51186">
    <property type="entry name" value="GNAT"/>
    <property type="match status" value="1"/>
</dbReference>
<evidence type="ECO:0000256" key="2">
    <source>
        <dbReference type="ARBA" id="ARBA00022490"/>
    </source>
</evidence>
<comment type="similarity">
    <text evidence="1">Belongs to the acetyltransferase family. RimI subfamily.</text>
</comment>
<dbReference type="InterPro" id="IPR006464">
    <property type="entry name" value="AcTrfase_RimI/Ard1"/>
</dbReference>
<gene>
    <name evidence="6" type="primary">rimI</name>
    <name evidence="6" type="ORF">K1718_27015</name>
</gene>
<keyword evidence="2" id="KW-0963">Cytoplasm</keyword>
<name>A0ABY8F7C8_9HYPH</name>
<feature type="domain" description="N-acetyltransferase" evidence="5">
    <location>
        <begin position="11"/>
        <end position="162"/>
    </location>
</feature>
<organism evidence="6 7">
    <name type="scientific">Roseibium porphyridii</name>
    <dbReference type="NCBI Taxonomy" id="2866279"/>
    <lineage>
        <taxon>Bacteria</taxon>
        <taxon>Pseudomonadati</taxon>
        <taxon>Pseudomonadota</taxon>
        <taxon>Alphaproteobacteria</taxon>
        <taxon>Hyphomicrobiales</taxon>
        <taxon>Stappiaceae</taxon>
        <taxon>Roseibium</taxon>
    </lineage>
</organism>
<dbReference type="GO" id="GO:0005840">
    <property type="term" value="C:ribosome"/>
    <property type="evidence" value="ECO:0007669"/>
    <property type="project" value="UniProtKB-KW"/>
</dbReference>
<keyword evidence="4 6" id="KW-0012">Acyltransferase</keyword>
<keyword evidence="6" id="KW-0687">Ribonucleoprotein</keyword>
<sequence length="162" mass="18154">MSFWWFWTQPPVVEEALDEDLPKIAEIHAASFAHNWHADEFGRMKAQDGVTILVARRASPYGTRAPLGFVVLRTVADEAEVITIAVQPRQRGRGVGKKLMEASLFRLYAERCSHLFLEVDAANEAALLLYRGLGFKEVGKRKGYYSESGGDGTALVMRIDLR</sequence>
<dbReference type="PANTHER" id="PTHR43420:SF44">
    <property type="entry name" value="ACETYLTRANSFERASE YPEA"/>
    <property type="match status" value="1"/>
</dbReference>
<dbReference type="InterPro" id="IPR016181">
    <property type="entry name" value="Acyl_CoA_acyltransferase"/>
</dbReference>